<evidence type="ECO:0000313" key="2">
    <source>
        <dbReference type="Proteomes" id="UP000504882"/>
    </source>
</evidence>
<dbReference type="Proteomes" id="UP000504882">
    <property type="component" value="Unassembled WGS sequence"/>
</dbReference>
<gene>
    <name evidence="1" type="ORF">EXU48_23835</name>
</gene>
<dbReference type="Pfam" id="PF20373">
    <property type="entry name" value="DUF6668"/>
    <property type="match status" value="1"/>
</dbReference>
<keyword evidence="2" id="KW-1185">Reference proteome</keyword>
<reference evidence="1 2" key="1">
    <citation type="submission" date="2019-03" db="EMBL/GenBank/DDBJ databases">
        <title>Genomic features of bacteria from cold environments.</title>
        <authorList>
            <person name="Shen L."/>
        </authorList>
    </citation>
    <scope>NUCLEOTIDE SEQUENCE [LARGE SCALE GENOMIC DNA]</scope>
    <source>
        <strain evidence="2">T3246-1</strain>
    </source>
</reference>
<name>A0ABY2DXC9_9MICO</name>
<dbReference type="RefSeq" id="WP_133110202.1">
    <property type="nucleotide sequence ID" value="NZ_SMNA01000020.1"/>
</dbReference>
<evidence type="ECO:0000313" key="1">
    <source>
        <dbReference type="EMBL" id="TDE88155.1"/>
    </source>
</evidence>
<accession>A0ABY2DXC9</accession>
<protein>
    <submittedName>
        <fullName evidence="1">Uncharacterized protein</fullName>
    </submittedName>
</protein>
<proteinExistence type="predicted"/>
<sequence>MWSPQIGGVPATDAADRLRWRDVPPGPALWCVGTHGGAGESTVALALGARTTDRTWPQTPTGTAPARVILIARTSAYGLMKAQAAARQWAAGEAGTAQLLGLVLVADAPGRLPRPLRELAQVISGGLPATWSMPWVEPWRQGETPTLDHPAVRALRAAVPNELYQP</sequence>
<dbReference type="EMBL" id="SMNA01000020">
    <property type="protein sequence ID" value="TDE88155.1"/>
    <property type="molecule type" value="Genomic_DNA"/>
</dbReference>
<dbReference type="InterPro" id="IPR046609">
    <property type="entry name" value="DUF6668"/>
</dbReference>
<organism evidence="1 2">
    <name type="scientific">Occultella glacieicola</name>
    <dbReference type="NCBI Taxonomy" id="2518684"/>
    <lineage>
        <taxon>Bacteria</taxon>
        <taxon>Bacillati</taxon>
        <taxon>Actinomycetota</taxon>
        <taxon>Actinomycetes</taxon>
        <taxon>Micrococcales</taxon>
        <taxon>Ruaniaceae</taxon>
        <taxon>Occultella</taxon>
    </lineage>
</organism>
<comment type="caution">
    <text evidence="1">The sequence shown here is derived from an EMBL/GenBank/DDBJ whole genome shotgun (WGS) entry which is preliminary data.</text>
</comment>